<evidence type="ECO:0000256" key="1">
    <source>
        <dbReference type="ARBA" id="ARBA00022475"/>
    </source>
</evidence>
<evidence type="ECO:0000256" key="2">
    <source>
        <dbReference type="ARBA" id="ARBA00022729"/>
    </source>
</evidence>
<keyword evidence="1" id="KW-1003">Cell membrane</keyword>
<reference evidence="7" key="2">
    <citation type="submission" date="2013-06" db="EMBL/GenBank/DDBJ databases">
        <title>Draft genome sequence of Clostridium hylemonae (DSM 15053).</title>
        <authorList>
            <person name="Sudarsanam P."/>
            <person name="Ley R."/>
            <person name="Guruge J."/>
            <person name="Turnbaugh P.J."/>
            <person name="Mahowald M."/>
            <person name="Liep D."/>
            <person name="Gordon J."/>
        </authorList>
    </citation>
    <scope>NUCLEOTIDE SEQUENCE</scope>
    <source>
        <strain evidence="7">DSM 15053</strain>
    </source>
</reference>
<evidence type="ECO:0000256" key="4">
    <source>
        <dbReference type="ARBA" id="ARBA00023139"/>
    </source>
</evidence>
<comment type="caution">
    <text evidence="7">The sequence shown here is derived from an EMBL/GenBank/DDBJ whole genome shotgun (WGS) entry which is preliminary data.</text>
</comment>
<dbReference type="PROSITE" id="PS51257">
    <property type="entry name" value="PROKAR_LIPOPROTEIN"/>
    <property type="match status" value="1"/>
</dbReference>
<dbReference type="EMBL" id="ABYI02000042">
    <property type="protein sequence ID" value="EEG72319.1"/>
    <property type="molecule type" value="Genomic_DNA"/>
</dbReference>
<evidence type="ECO:0000256" key="3">
    <source>
        <dbReference type="ARBA" id="ARBA00023136"/>
    </source>
</evidence>
<keyword evidence="5" id="KW-0449">Lipoprotein</keyword>
<feature type="chain" id="PRO_5039484190" evidence="6">
    <location>
        <begin position="22"/>
        <end position="436"/>
    </location>
</feature>
<dbReference type="OrthoDB" id="9798191at2"/>
<gene>
    <name evidence="7" type="ORF">CLOHYLEM_07721</name>
</gene>
<reference evidence="7" key="1">
    <citation type="submission" date="2009-02" db="EMBL/GenBank/DDBJ databases">
        <authorList>
            <person name="Fulton L."/>
            <person name="Clifton S."/>
            <person name="Fulton B."/>
            <person name="Xu J."/>
            <person name="Minx P."/>
            <person name="Pepin K.H."/>
            <person name="Johnson M."/>
            <person name="Bhonagiri V."/>
            <person name="Nash W.E."/>
            <person name="Mardis E.R."/>
            <person name="Wilson R.K."/>
        </authorList>
    </citation>
    <scope>NUCLEOTIDE SEQUENCE [LARGE SCALE GENOMIC DNA]</scope>
    <source>
        <strain evidence="7">DSM 15053</strain>
    </source>
</reference>
<evidence type="ECO:0000313" key="7">
    <source>
        <dbReference type="EMBL" id="EEG72319.1"/>
    </source>
</evidence>
<dbReference type="HOGENOM" id="CLU_031285_10_5_9"/>
<evidence type="ECO:0000256" key="5">
    <source>
        <dbReference type="ARBA" id="ARBA00023288"/>
    </source>
</evidence>
<proteinExistence type="predicted"/>
<sequence>MKIRKRSAAAIAVVLCLSLLAGCSGGDKKSGSSSKEDGRTTLTFWCHDNEPWVKAYKEMAKKFEEANSEYKVEVQEYPYEVYNDKIQTALTSSTSGPDVIAVWGGMAPNFIKSDALSEVPADLSKEMDEDYMEPTVGIYQKDGKYYGVPMEFNLEYGGMIVNKKLFNEAGIAYPETWEELRRTSKEVSEQNGDIVEVKGFEMIDTDALICNYLAMILQQGGQYLQDDDSVNFATPEGIAAMNEILSMVKDGECDLENLTADEYCYNDVYQDKGYMSSVGSWAIGEGTDSYDLTYGEDFEYVQVPQYGEKMAFASETGWGIIVPENGKNKDAAWEFVKFFSQPENLVQHNIACNQLPPRKSLLDSEEYKEAMPNVTFLLDILPSGQWMGPYNTSDMRDVFNQTFIDLCQSDDPDVEGALKEASEKITKECQIGYSMD</sequence>
<keyword evidence="4" id="KW-0564">Palmitate</keyword>
<organism evidence="7 8">
    <name type="scientific">[Clostridium] hylemonae DSM 15053</name>
    <dbReference type="NCBI Taxonomy" id="553973"/>
    <lineage>
        <taxon>Bacteria</taxon>
        <taxon>Bacillati</taxon>
        <taxon>Bacillota</taxon>
        <taxon>Clostridia</taxon>
        <taxon>Lachnospirales</taxon>
        <taxon>Lachnospiraceae</taxon>
    </lineage>
</organism>
<feature type="signal peptide" evidence="6">
    <location>
        <begin position="1"/>
        <end position="21"/>
    </location>
</feature>
<dbReference type="RefSeq" id="WP_006445062.1">
    <property type="nucleotide sequence ID" value="NZ_CP036524.1"/>
</dbReference>
<protein>
    <submittedName>
        <fullName evidence="7">ABC transporter, solute-binding protein</fullName>
    </submittedName>
</protein>
<dbReference type="Pfam" id="PF01547">
    <property type="entry name" value="SBP_bac_1"/>
    <property type="match status" value="1"/>
</dbReference>
<dbReference type="PANTHER" id="PTHR43649">
    <property type="entry name" value="ARABINOSE-BINDING PROTEIN-RELATED"/>
    <property type="match status" value="1"/>
</dbReference>
<dbReference type="InterPro" id="IPR050490">
    <property type="entry name" value="Bact_solute-bd_prot1"/>
</dbReference>
<evidence type="ECO:0000256" key="6">
    <source>
        <dbReference type="SAM" id="SignalP"/>
    </source>
</evidence>
<dbReference type="STRING" id="553973.CLOHYLEM_07721"/>
<accession>C0C6I4</accession>
<keyword evidence="8" id="KW-1185">Reference proteome</keyword>
<dbReference type="Gene3D" id="3.40.190.10">
    <property type="entry name" value="Periplasmic binding protein-like II"/>
    <property type="match status" value="1"/>
</dbReference>
<dbReference type="InterPro" id="IPR006059">
    <property type="entry name" value="SBP"/>
</dbReference>
<evidence type="ECO:0000313" key="8">
    <source>
        <dbReference type="Proteomes" id="UP000004893"/>
    </source>
</evidence>
<dbReference type="SUPFAM" id="SSF53850">
    <property type="entry name" value="Periplasmic binding protein-like II"/>
    <property type="match status" value="1"/>
</dbReference>
<name>C0C6I4_9FIRM</name>
<keyword evidence="2 6" id="KW-0732">Signal</keyword>
<dbReference type="Proteomes" id="UP000004893">
    <property type="component" value="Unassembled WGS sequence"/>
</dbReference>
<dbReference type="AlphaFoldDB" id="C0C6I4"/>
<dbReference type="CDD" id="cd14748">
    <property type="entry name" value="PBP2_UgpB"/>
    <property type="match status" value="1"/>
</dbReference>
<dbReference type="eggNOG" id="COG1653">
    <property type="taxonomic scope" value="Bacteria"/>
</dbReference>
<keyword evidence="3" id="KW-0472">Membrane</keyword>
<dbReference type="PANTHER" id="PTHR43649:SF33">
    <property type="entry name" value="POLYGALACTURONAN_RHAMNOGALACTURONAN-BINDING PROTEIN YTCQ"/>
    <property type="match status" value="1"/>
</dbReference>